<dbReference type="Gene3D" id="2.60.60.30">
    <property type="entry name" value="sav2460 like domains"/>
    <property type="match status" value="1"/>
</dbReference>
<dbReference type="EMBL" id="JAAOIV010000007">
    <property type="protein sequence ID" value="NHN56245.1"/>
    <property type="molecule type" value="Genomic_DNA"/>
</dbReference>
<name>A0A967B2U6_9MICO</name>
<dbReference type="Proteomes" id="UP000744769">
    <property type="component" value="Unassembled WGS sequence"/>
</dbReference>
<evidence type="ECO:0000313" key="4">
    <source>
        <dbReference type="Proteomes" id="UP000744769"/>
    </source>
</evidence>
<organism evidence="3 4">
    <name type="scientific">Metallococcus carri</name>
    <dbReference type="NCBI Taxonomy" id="1656884"/>
    <lineage>
        <taxon>Bacteria</taxon>
        <taxon>Bacillati</taxon>
        <taxon>Actinomycetota</taxon>
        <taxon>Actinomycetes</taxon>
        <taxon>Micrococcales</taxon>
        <taxon>Dermacoccaceae</taxon>
        <taxon>Metallococcus</taxon>
    </lineage>
</organism>
<dbReference type="InterPro" id="IPR003325">
    <property type="entry name" value="TerD"/>
</dbReference>
<accession>A0A967B2U6</accession>
<evidence type="ECO:0000259" key="2">
    <source>
        <dbReference type="Pfam" id="PF02342"/>
    </source>
</evidence>
<comment type="similarity">
    <text evidence="1">Belongs to the CAPAB/TerDEXZ family.</text>
</comment>
<dbReference type="AlphaFoldDB" id="A0A967B2U6"/>
<dbReference type="CDD" id="cd06974">
    <property type="entry name" value="TerD_like"/>
    <property type="match status" value="1"/>
</dbReference>
<sequence length="187" mass="19670">MSPMAKGANVALTKEIPGLTGVIVGVSFDAGAERALGDNLAMLTVLCGADKRALSDDHVVHFNQMVSADLSTAALEQTRGDDAEQVEVDLAAVPPEIERIVFILYVGEGSGGRRTLGQLRRCTLRLLNLADGAAITSTVDLSQGLNNETAVSLGELYRHQGDWKFRVLGAGYSSGLAGVARDFGITL</sequence>
<protein>
    <submittedName>
        <fullName evidence="3">TerD family protein</fullName>
    </submittedName>
</protein>
<evidence type="ECO:0000313" key="3">
    <source>
        <dbReference type="EMBL" id="NHN56245.1"/>
    </source>
</evidence>
<comment type="caution">
    <text evidence="3">The sequence shown here is derived from an EMBL/GenBank/DDBJ whole genome shotgun (WGS) entry which is preliminary data.</text>
</comment>
<evidence type="ECO:0000256" key="1">
    <source>
        <dbReference type="ARBA" id="ARBA00008775"/>
    </source>
</evidence>
<gene>
    <name evidence="3" type="ORF">G9U51_10710</name>
</gene>
<dbReference type="PANTHER" id="PTHR32097:SF4">
    <property type="entry name" value="GENERAL STRESS PROTEIN 16U"/>
    <property type="match status" value="1"/>
</dbReference>
<keyword evidence="4" id="KW-1185">Reference proteome</keyword>
<proteinExistence type="inferred from homology"/>
<dbReference type="InterPro" id="IPR051324">
    <property type="entry name" value="Stress/Tellurium_Resist"/>
</dbReference>
<reference evidence="3" key="1">
    <citation type="submission" date="2020-03" db="EMBL/GenBank/DDBJ databases">
        <title>Draft sequencing of Calidifontibacter sp. DB0510.</title>
        <authorList>
            <person name="Kim D.-U."/>
        </authorList>
    </citation>
    <scope>NUCLEOTIDE SEQUENCE</scope>
    <source>
        <strain evidence="3">DB0510</strain>
    </source>
</reference>
<dbReference type="PANTHER" id="PTHR32097">
    <property type="entry name" value="CAMP-BINDING PROTEIN 1-RELATED"/>
    <property type="match status" value="1"/>
</dbReference>
<feature type="domain" description="TerD" evidence="2">
    <location>
        <begin position="4"/>
        <end position="183"/>
    </location>
</feature>
<dbReference type="Pfam" id="PF02342">
    <property type="entry name" value="TerD"/>
    <property type="match status" value="1"/>
</dbReference>